<protein>
    <recommendedName>
        <fullName evidence="3">Glycosyl transferase family 8</fullName>
    </recommendedName>
</protein>
<dbReference type="Proteomes" id="UP000604161">
    <property type="component" value="Unassembled WGS sequence"/>
</dbReference>
<proteinExistence type="predicted"/>
<reference evidence="1 2" key="1">
    <citation type="submission" date="2020-09" db="EMBL/GenBank/DDBJ databases">
        <title>Marinomonas sp. nov., isolated from the cysticercosis algae of Qingdao, China.</title>
        <authorList>
            <person name="Sun X."/>
        </authorList>
    </citation>
    <scope>NUCLEOTIDE SEQUENCE [LARGE SCALE GENOMIC DNA]</scope>
    <source>
        <strain evidence="1 2">SM2066</strain>
    </source>
</reference>
<keyword evidence="2" id="KW-1185">Reference proteome</keyword>
<evidence type="ECO:0000313" key="1">
    <source>
        <dbReference type="EMBL" id="MBD5770949.1"/>
    </source>
</evidence>
<accession>A0ABR8NZN8</accession>
<dbReference type="SUPFAM" id="SSF53448">
    <property type="entry name" value="Nucleotide-diphospho-sugar transferases"/>
    <property type="match status" value="1"/>
</dbReference>
<sequence>MPSTQVVFLAFGPRVDLYAQIYFALRSAQSWREGNYNVTVLTDRPEFMASLKEEVDIIHLSSETLVEWRGKHDFLWRIKMKAIEHVAKIHPEDHILYFDSDIVVAKSLDMLISRLDSGSSIMHIKEKIIASSSSSKDKKLSKALSGFECSKYKFDDASEMYNAGVMGVPAGKSIQVLSDAIDLCDALCDTEADKTYLEQLAFSIALKATGNLLTAEDVIIHYWGNKDNWNNLIENYLLESKFKQLSKEAELEMMRDINFSETPYYYRIQATNRRFKKLADKIFSGERMHFFS</sequence>
<dbReference type="RefSeq" id="WP_191594312.1">
    <property type="nucleotide sequence ID" value="NZ_JACYFC010000002.1"/>
</dbReference>
<name>A0ABR8NZN8_9GAMM</name>
<organism evidence="1 2">
    <name type="scientific">Marinomonas colpomeniae</name>
    <dbReference type="NCBI Taxonomy" id="2774408"/>
    <lineage>
        <taxon>Bacteria</taxon>
        <taxon>Pseudomonadati</taxon>
        <taxon>Pseudomonadota</taxon>
        <taxon>Gammaproteobacteria</taxon>
        <taxon>Oceanospirillales</taxon>
        <taxon>Oceanospirillaceae</taxon>
        <taxon>Marinomonas</taxon>
    </lineage>
</organism>
<evidence type="ECO:0000313" key="2">
    <source>
        <dbReference type="Proteomes" id="UP000604161"/>
    </source>
</evidence>
<dbReference type="Gene3D" id="3.90.550.10">
    <property type="entry name" value="Spore Coat Polysaccharide Biosynthesis Protein SpsA, Chain A"/>
    <property type="match status" value="1"/>
</dbReference>
<gene>
    <name evidence="1" type="ORF">IF202_07775</name>
</gene>
<evidence type="ECO:0008006" key="3">
    <source>
        <dbReference type="Google" id="ProtNLM"/>
    </source>
</evidence>
<dbReference type="EMBL" id="JACYFC010000002">
    <property type="protein sequence ID" value="MBD5770949.1"/>
    <property type="molecule type" value="Genomic_DNA"/>
</dbReference>
<comment type="caution">
    <text evidence="1">The sequence shown here is derived from an EMBL/GenBank/DDBJ whole genome shotgun (WGS) entry which is preliminary data.</text>
</comment>
<dbReference type="InterPro" id="IPR029044">
    <property type="entry name" value="Nucleotide-diphossugar_trans"/>
</dbReference>